<dbReference type="AlphaFoldDB" id="A0AAX2BC34"/>
<evidence type="ECO:0000313" key="2">
    <source>
        <dbReference type="Proteomes" id="UP000245995"/>
    </source>
</evidence>
<reference evidence="1 2" key="1">
    <citation type="submission" date="2016-04" db="EMBL/GenBank/DDBJ databases">
        <authorList>
            <person name="Regsiter A."/>
            <person name="William W."/>
        </authorList>
    </citation>
    <scope>NUCLEOTIDE SEQUENCE [LARGE SCALE GENOMIC DNA]</scope>
    <source>
        <strain evidence="1 2">92</strain>
    </source>
</reference>
<name>A0AAX2BC34_CITAM</name>
<organism evidence="1 2">
    <name type="scientific">Citrobacter amalonaticus</name>
    <dbReference type="NCBI Taxonomy" id="35703"/>
    <lineage>
        <taxon>Bacteria</taxon>
        <taxon>Pseudomonadati</taxon>
        <taxon>Pseudomonadota</taxon>
        <taxon>Gammaproteobacteria</taxon>
        <taxon>Enterobacterales</taxon>
        <taxon>Enterobacteriaceae</taxon>
        <taxon>Citrobacter</taxon>
    </lineage>
</organism>
<dbReference type="Proteomes" id="UP000245995">
    <property type="component" value="Chromosome CITRO92"/>
</dbReference>
<proteinExistence type="predicted"/>
<accession>A0AAX2BC34</accession>
<dbReference type="EMBL" id="LT556085">
    <property type="protein sequence ID" value="SAY60870.1"/>
    <property type="molecule type" value="Genomic_DNA"/>
</dbReference>
<gene>
    <name evidence="1" type="ORF">CITRO92_0056</name>
</gene>
<evidence type="ECO:0000313" key="1">
    <source>
        <dbReference type="EMBL" id="SAY60870.1"/>
    </source>
</evidence>
<sequence length="43" mass="4598">MARDALIWHTIAGNAVPGLLPPFPPLIAQSGTQQIPNIHKCPL</sequence>
<protein>
    <submittedName>
        <fullName evidence="1">Uncharacterized protein</fullName>
    </submittedName>
</protein>